<dbReference type="EMBL" id="CAUWAG010000006">
    <property type="protein sequence ID" value="CAJ2503472.1"/>
    <property type="molecule type" value="Genomic_DNA"/>
</dbReference>
<sequence length="674" mass="75394">MAKRPFSAIEGLGDDKCELAGYQSTSTASTTHSIHTRLKSGRSQESVTTVAMGYKYKPLHQQGHEIRVLYLQPGILAEPLQVRLQAVSNDHGIEYEALSYTWGASLSKRTITVNGADGFRLRGTEEERVPRVDAICINQHDKLESASQVAFIGAIYRSAARVLVWLGEAEAIGQEEEQHDAKTDDPNENRLKLALRDALEVTRPCWWERVWTVQEYEAAVKPPTFHFGPYEVDPKRLQELLFKDDAQSPDEQVFRLALRDRERLNRTGKQRRKSRNPHDQRHSLLSVYQHTWAATATDPRDAVYGILGIAGQRFSEGIDVDYTRDVDDVMQQATRAAIASDGCFSILSLVPLNSKSVSGRDRPSWMVPFHDLPWRADMLNHHSRMGVRTELFPHLGVDTGLQDLLCDCKDDLQPSVAGFGTNDGSGLLHVQTRMVGRVSSVTALDFRRFQATYPRGRATSPTMPASGVASLRELLKQRLAAFEQTAAVSIDRPGNTTRIAASIAYVVRRHTATIARFKDSPRLRHLVLVKAIRDLFKSYMPQRRPTRIQRISHPAAGNTDAEDVQYFSPQTWWDYAETRSDSPTLFMTREASLGLGCSTLQAGDYLVMLPSTKAPAILRRRTASPETGVFAGDGHGAGNPKDVYYDFQGFAYVPEIVELFEGREKSLPGNIILC</sequence>
<dbReference type="AlphaFoldDB" id="A0AAI8VFL1"/>
<comment type="caution">
    <text evidence="2">The sequence shown here is derived from an EMBL/GenBank/DDBJ whole genome shotgun (WGS) entry which is preliminary data.</text>
</comment>
<dbReference type="InterPro" id="IPR010730">
    <property type="entry name" value="HET"/>
</dbReference>
<keyword evidence="3" id="KW-1185">Reference proteome</keyword>
<name>A0AAI8VFL1_9PEZI</name>
<dbReference type="PANTHER" id="PTHR24148:SF82">
    <property type="entry name" value="HETEROKARYON INCOMPATIBILITY DOMAIN-CONTAINING PROTEIN"/>
    <property type="match status" value="1"/>
</dbReference>
<dbReference type="InterPro" id="IPR052895">
    <property type="entry name" value="HetReg/Transcr_Mod"/>
</dbReference>
<accession>A0AAI8VFL1</accession>
<feature type="domain" description="Heterokaryon incompatibility" evidence="1">
    <location>
        <begin position="95"/>
        <end position="215"/>
    </location>
</feature>
<organism evidence="2 3">
    <name type="scientific">Anthostomella pinea</name>
    <dbReference type="NCBI Taxonomy" id="933095"/>
    <lineage>
        <taxon>Eukaryota</taxon>
        <taxon>Fungi</taxon>
        <taxon>Dikarya</taxon>
        <taxon>Ascomycota</taxon>
        <taxon>Pezizomycotina</taxon>
        <taxon>Sordariomycetes</taxon>
        <taxon>Xylariomycetidae</taxon>
        <taxon>Xylariales</taxon>
        <taxon>Xylariaceae</taxon>
        <taxon>Anthostomella</taxon>
    </lineage>
</organism>
<proteinExistence type="predicted"/>
<reference evidence="2" key="1">
    <citation type="submission" date="2023-10" db="EMBL/GenBank/DDBJ databases">
        <authorList>
            <person name="Hackl T."/>
        </authorList>
    </citation>
    <scope>NUCLEOTIDE SEQUENCE</scope>
</reference>
<evidence type="ECO:0000259" key="1">
    <source>
        <dbReference type="Pfam" id="PF06985"/>
    </source>
</evidence>
<dbReference type="Proteomes" id="UP001295740">
    <property type="component" value="Unassembled WGS sequence"/>
</dbReference>
<evidence type="ECO:0000313" key="2">
    <source>
        <dbReference type="EMBL" id="CAJ2503472.1"/>
    </source>
</evidence>
<gene>
    <name evidence="2" type="ORF">KHLLAP_LOCUS3940</name>
</gene>
<protein>
    <submittedName>
        <fullName evidence="2">Uu.00g108660.m01.CDS01</fullName>
    </submittedName>
</protein>
<dbReference type="PANTHER" id="PTHR24148">
    <property type="entry name" value="ANKYRIN REPEAT DOMAIN-CONTAINING PROTEIN 39 HOMOLOG-RELATED"/>
    <property type="match status" value="1"/>
</dbReference>
<evidence type="ECO:0000313" key="3">
    <source>
        <dbReference type="Proteomes" id="UP001295740"/>
    </source>
</evidence>
<dbReference type="Pfam" id="PF06985">
    <property type="entry name" value="HET"/>
    <property type="match status" value="1"/>
</dbReference>